<dbReference type="HOGENOM" id="CLU_197638_0_0_9"/>
<accession>R2VHF8</accession>
<dbReference type="Proteomes" id="UP000013750">
    <property type="component" value="Unassembled WGS sequence"/>
</dbReference>
<protein>
    <submittedName>
        <fullName evidence="1">Uncharacterized protein</fullName>
    </submittedName>
</protein>
<proteinExistence type="predicted"/>
<evidence type="ECO:0000313" key="2">
    <source>
        <dbReference type="EMBL" id="EOW83415.1"/>
    </source>
</evidence>
<dbReference type="Proteomes" id="UP000014160">
    <property type="component" value="Unassembled WGS sequence"/>
</dbReference>
<organism evidence="1 3">
    <name type="scientific">Enterococcus gilvus ATCC BAA-350</name>
    <dbReference type="NCBI Taxonomy" id="1158614"/>
    <lineage>
        <taxon>Bacteria</taxon>
        <taxon>Bacillati</taxon>
        <taxon>Bacillota</taxon>
        <taxon>Bacilli</taxon>
        <taxon>Lactobacillales</taxon>
        <taxon>Enterococcaceae</taxon>
        <taxon>Enterococcus</taxon>
    </lineage>
</organism>
<name>R2VHF8_9ENTE</name>
<evidence type="ECO:0000313" key="1">
    <source>
        <dbReference type="EMBL" id="EOI57011.1"/>
    </source>
</evidence>
<keyword evidence="4" id="KW-1185">Reference proteome</keyword>
<dbReference type="EMBL" id="ASWH01000001">
    <property type="protein sequence ID" value="EOW83415.1"/>
    <property type="molecule type" value="Genomic_DNA"/>
</dbReference>
<dbReference type="PATRIC" id="fig|1158614.3.peg.1231"/>
<dbReference type="AlphaFoldDB" id="R2VHF8"/>
<evidence type="ECO:0000313" key="4">
    <source>
        <dbReference type="Proteomes" id="UP000014160"/>
    </source>
</evidence>
<dbReference type="eggNOG" id="ENOG502ZS47">
    <property type="taxonomic scope" value="Bacteria"/>
</dbReference>
<dbReference type="EMBL" id="AJDQ01000006">
    <property type="protein sequence ID" value="EOI57011.1"/>
    <property type="molecule type" value="Genomic_DNA"/>
</dbReference>
<gene>
    <name evidence="2" type="ORF">I592_02742</name>
    <name evidence="1" type="ORF">UKC_01225</name>
</gene>
<evidence type="ECO:0000313" key="3">
    <source>
        <dbReference type="Proteomes" id="UP000013750"/>
    </source>
</evidence>
<sequence>MFIERDELIRKAKELLNEGNTEKAKAFIEAHKDELGEYYDKVKVLLKSENINSVMDRFKKFF</sequence>
<reference evidence="1 3" key="1">
    <citation type="submission" date="2013-02" db="EMBL/GenBank/DDBJ databases">
        <title>The Genome Sequence of Enterococcus gilvus ATCC BAA-350.</title>
        <authorList>
            <consortium name="The Broad Institute Genome Sequencing Platform"/>
            <consortium name="The Broad Institute Genome Sequencing Center for Infectious Disease"/>
            <person name="Earl A.M."/>
            <person name="Gilmore M.S."/>
            <person name="Lebreton F."/>
            <person name="Walker B."/>
            <person name="Young S.K."/>
            <person name="Zeng Q."/>
            <person name="Gargeya S."/>
            <person name="Fitzgerald M."/>
            <person name="Haas B."/>
            <person name="Abouelleil A."/>
            <person name="Alvarado L."/>
            <person name="Arachchi H.M."/>
            <person name="Berlin A.M."/>
            <person name="Chapman S.B."/>
            <person name="Dewar J."/>
            <person name="Goldberg J."/>
            <person name="Griggs A."/>
            <person name="Gujja S."/>
            <person name="Hansen M."/>
            <person name="Howarth C."/>
            <person name="Imamovic A."/>
            <person name="Larimer J."/>
            <person name="McCowan C."/>
            <person name="Murphy C."/>
            <person name="Neiman D."/>
            <person name="Pearson M."/>
            <person name="Priest M."/>
            <person name="Roberts A."/>
            <person name="Saif S."/>
            <person name="Shea T."/>
            <person name="Sisk P."/>
            <person name="Sykes S."/>
            <person name="Wortman J."/>
            <person name="Nusbaum C."/>
            <person name="Birren B."/>
        </authorList>
    </citation>
    <scope>NUCLEOTIDE SEQUENCE [LARGE SCALE GENOMIC DNA]</scope>
    <source>
        <strain evidence="1 3">ATCC BAA-350</strain>
    </source>
</reference>
<reference evidence="2 4" key="2">
    <citation type="submission" date="2013-03" db="EMBL/GenBank/DDBJ databases">
        <title>The Genome Sequence of Enterococcus gilvus ATCC BAA-350 (PacBio/Illumina hybrid assembly).</title>
        <authorList>
            <consortium name="The Broad Institute Genomics Platform"/>
            <consortium name="The Broad Institute Genome Sequencing Center for Infectious Disease"/>
            <person name="Earl A."/>
            <person name="Russ C."/>
            <person name="Gilmore M."/>
            <person name="Surin D."/>
            <person name="Walker B."/>
            <person name="Young S."/>
            <person name="Zeng Q."/>
            <person name="Gargeya S."/>
            <person name="Fitzgerald M."/>
            <person name="Haas B."/>
            <person name="Abouelleil A."/>
            <person name="Allen A.W."/>
            <person name="Alvarado L."/>
            <person name="Arachchi H.M."/>
            <person name="Berlin A.M."/>
            <person name="Chapman S.B."/>
            <person name="Gainer-Dewar J."/>
            <person name="Goldberg J."/>
            <person name="Griggs A."/>
            <person name="Gujja S."/>
            <person name="Hansen M."/>
            <person name="Howarth C."/>
            <person name="Imamovic A."/>
            <person name="Ireland A."/>
            <person name="Larimer J."/>
            <person name="McCowan C."/>
            <person name="Murphy C."/>
            <person name="Pearson M."/>
            <person name="Poon T.W."/>
            <person name="Priest M."/>
            <person name="Roberts A."/>
            <person name="Saif S."/>
            <person name="Shea T."/>
            <person name="Sisk P."/>
            <person name="Sykes S."/>
            <person name="Wortman J."/>
            <person name="Nusbaum C."/>
            <person name="Birren B."/>
        </authorList>
    </citation>
    <scope>NUCLEOTIDE SEQUENCE [LARGE SCALE GENOMIC DNA]</scope>
    <source>
        <strain evidence="2 4">ATCC BAA-350</strain>
    </source>
</reference>
<comment type="caution">
    <text evidence="1">The sequence shown here is derived from an EMBL/GenBank/DDBJ whole genome shotgun (WGS) entry which is preliminary data.</text>
</comment>
<dbReference type="RefSeq" id="WP_010779644.1">
    <property type="nucleotide sequence ID" value="NZ_ASWH01000001.1"/>
</dbReference>